<evidence type="ECO:0000256" key="7">
    <source>
        <dbReference type="ARBA" id="ARBA00022801"/>
    </source>
</evidence>
<proteinExistence type="predicted"/>
<evidence type="ECO:0000313" key="13">
    <source>
        <dbReference type="Proteomes" id="UP000631653"/>
    </source>
</evidence>
<dbReference type="PANTHER" id="PTHR30001:SF1">
    <property type="entry name" value="RIBONUCLEASE E_G-LIKE PROTEIN, CHLOROPLASTIC"/>
    <property type="match status" value="1"/>
</dbReference>
<protein>
    <submittedName>
        <fullName evidence="12">Ribonuclease E/G</fullName>
    </submittedName>
</protein>
<keyword evidence="6" id="KW-0255">Endonuclease</keyword>
<keyword evidence="10" id="KW-0472">Membrane</keyword>
<dbReference type="InterPro" id="IPR012340">
    <property type="entry name" value="NA-bd_OB-fold"/>
</dbReference>
<keyword evidence="5" id="KW-0479">Metal-binding</keyword>
<name>A0ABX0JXX6_9PROT</name>
<keyword evidence="8" id="KW-0460">Magnesium</keyword>
<reference evidence="12 13" key="1">
    <citation type="journal article" date="2020" name="Int. J. Syst. Evol. Microbiol.">
        <title>Novel acetic acid bacteria from cider fermentations: Acetobacter conturbans sp. nov. and Acetobacter fallax sp. nov.</title>
        <authorList>
            <person name="Sombolestani A.S."/>
            <person name="Cleenwerck I."/>
            <person name="Cnockaert M."/>
            <person name="Borremans W."/>
            <person name="Wieme A.D."/>
            <person name="De Vuyst L."/>
            <person name="Vandamme P."/>
        </authorList>
    </citation>
    <scope>NUCLEOTIDE SEQUENCE [LARGE SCALE GENOMIC DNA]</scope>
    <source>
        <strain evidence="12 13">LMG 1627</strain>
    </source>
</reference>
<evidence type="ECO:0000256" key="3">
    <source>
        <dbReference type="ARBA" id="ARBA00022519"/>
    </source>
</evidence>
<evidence type="ECO:0000256" key="2">
    <source>
        <dbReference type="ARBA" id="ARBA00022475"/>
    </source>
</evidence>
<dbReference type="SMART" id="SM00316">
    <property type="entry name" value="S1"/>
    <property type="match status" value="1"/>
</dbReference>
<keyword evidence="2" id="KW-1003">Cell membrane</keyword>
<evidence type="ECO:0000259" key="11">
    <source>
        <dbReference type="PROSITE" id="PS50126"/>
    </source>
</evidence>
<organism evidence="12 13">
    <name type="scientific">Acetobacter conturbans</name>
    <dbReference type="NCBI Taxonomy" id="1737472"/>
    <lineage>
        <taxon>Bacteria</taxon>
        <taxon>Pseudomonadati</taxon>
        <taxon>Pseudomonadota</taxon>
        <taxon>Alphaproteobacteria</taxon>
        <taxon>Acetobacterales</taxon>
        <taxon>Acetobacteraceae</taxon>
        <taxon>Acetobacter</taxon>
    </lineage>
</organism>
<dbReference type="Gene3D" id="2.40.50.140">
    <property type="entry name" value="Nucleic acid-binding proteins"/>
    <property type="match status" value="1"/>
</dbReference>
<dbReference type="PROSITE" id="PS50126">
    <property type="entry name" value="S1"/>
    <property type="match status" value="1"/>
</dbReference>
<dbReference type="RefSeq" id="WP_173568592.1">
    <property type="nucleotide sequence ID" value="NZ_WOSY01000001.1"/>
</dbReference>
<comment type="caution">
    <text evidence="12">The sequence shown here is derived from an EMBL/GenBank/DDBJ whole genome shotgun (WGS) entry which is preliminary data.</text>
</comment>
<evidence type="ECO:0000256" key="8">
    <source>
        <dbReference type="ARBA" id="ARBA00022842"/>
    </source>
</evidence>
<comment type="cofactor">
    <cofactor evidence="1">
        <name>Mg(2+)</name>
        <dbReference type="ChEBI" id="CHEBI:18420"/>
    </cofactor>
</comment>
<keyword evidence="7" id="KW-0378">Hydrolase</keyword>
<dbReference type="Proteomes" id="UP000631653">
    <property type="component" value="Unassembled WGS sequence"/>
</dbReference>
<dbReference type="InterPro" id="IPR019307">
    <property type="entry name" value="RNA-bd_AU-1/RNase_E/G"/>
</dbReference>
<evidence type="ECO:0000313" key="12">
    <source>
        <dbReference type="EMBL" id="NHN87310.1"/>
    </source>
</evidence>
<accession>A0ABX0JXX6</accession>
<gene>
    <name evidence="12" type="ORF">GOB81_01480</name>
</gene>
<evidence type="ECO:0000256" key="1">
    <source>
        <dbReference type="ARBA" id="ARBA00001946"/>
    </source>
</evidence>
<evidence type="ECO:0000256" key="9">
    <source>
        <dbReference type="ARBA" id="ARBA00022884"/>
    </source>
</evidence>
<dbReference type="Pfam" id="PF10150">
    <property type="entry name" value="RNase_E_G"/>
    <property type="match status" value="1"/>
</dbReference>
<evidence type="ECO:0000256" key="10">
    <source>
        <dbReference type="ARBA" id="ARBA00023136"/>
    </source>
</evidence>
<dbReference type="PANTHER" id="PTHR30001">
    <property type="entry name" value="RIBONUCLEASE"/>
    <property type="match status" value="1"/>
</dbReference>
<keyword evidence="9" id="KW-0694">RNA-binding</keyword>
<keyword evidence="13" id="KW-1185">Reference proteome</keyword>
<dbReference type="SUPFAM" id="SSF50249">
    <property type="entry name" value="Nucleic acid-binding proteins"/>
    <property type="match status" value="1"/>
</dbReference>
<keyword evidence="3" id="KW-0997">Cell inner membrane</keyword>
<dbReference type="EMBL" id="WOSY01000001">
    <property type="protein sequence ID" value="NHN87310.1"/>
    <property type="molecule type" value="Genomic_DNA"/>
</dbReference>
<sequence length="369" mass="38867">MAAVKGTLRVACSPGEARIAIFEQGELLDFGIWTPGFSDHLGDVSVGRVTALVPALGGAFVNIGLNEAGFLPVRENEPPLHEGEAVVVRLIRCGMSGKGPRLKREHDIPAPAGDIGLLTAGPSPLEDMAKRWDGEILVDAPAFTARIPSALRERVRLVSNAWDDEIHDAVDMLQAPEIALPGGMTATITPTPALVAIDMDTAAASSAQGLKQTTQFALNRTALPALVRQICLRNLSGAILIDPAGLSTRKRQALRESVDLALKADPLRARCLGITELGLVEIVRSRIRPPLHEIMGSPHGRAMAALRDVVACCAGQPSVRPALDVGPGLVDAFSVDSLAVADVSVWCGYPLSLRSNPALPSLSWSVVSG</sequence>
<feature type="domain" description="S1 motif" evidence="11">
    <location>
        <begin position="42"/>
        <end position="105"/>
    </location>
</feature>
<evidence type="ECO:0000256" key="5">
    <source>
        <dbReference type="ARBA" id="ARBA00022723"/>
    </source>
</evidence>
<keyword evidence="4" id="KW-0540">Nuclease</keyword>
<dbReference type="InterPro" id="IPR004659">
    <property type="entry name" value="RNase_E/G"/>
</dbReference>
<dbReference type="InterPro" id="IPR003029">
    <property type="entry name" value="S1_domain"/>
</dbReference>
<evidence type="ECO:0000256" key="4">
    <source>
        <dbReference type="ARBA" id="ARBA00022722"/>
    </source>
</evidence>
<evidence type="ECO:0000256" key="6">
    <source>
        <dbReference type="ARBA" id="ARBA00022759"/>
    </source>
</evidence>